<accession>A0A939IRN6</accession>
<dbReference type="AlphaFoldDB" id="A0A939IRN6"/>
<evidence type="ECO:0000259" key="2">
    <source>
        <dbReference type="Pfam" id="PF01035"/>
    </source>
</evidence>
<keyword evidence="4" id="KW-1185">Reference proteome</keyword>
<keyword evidence="1" id="KW-0227">DNA damage</keyword>
<dbReference type="EMBL" id="JAFKCV010000005">
    <property type="protein sequence ID" value="MBN7825842.1"/>
    <property type="molecule type" value="Genomic_DNA"/>
</dbReference>
<feature type="domain" description="Methylated-DNA-[protein]-cysteine S-methyltransferase DNA binding" evidence="2">
    <location>
        <begin position="7"/>
        <end position="87"/>
    </location>
</feature>
<evidence type="ECO:0000313" key="3">
    <source>
        <dbReference type="EMBL" id="MBN7825842.1"/>
    </source>
</evidence>
<evidence type="ECO:0000256" key="1">
    <source>
        <dbReference type="ARBA" id="ARBA00022763"/>
    </source>
</evidence>
<evidence type="ECO:0000313" key="4">
    <source>
        <dbReference type="Proteomes" id="UP000664654"/>
    </source>
</evidence>
<dbReference type="RefSeq" id="WP_206573948.1">
    <property type="nucleotide sequence ID" value="NZ_JAFKCV010000005.1"/>
</dbReference>
<dbReference type="GO" id="GO:0003824">
    <property type="term" value="F:catalytic activity"/>
    <property type="evidence" value="ECO:0007669"/>
    <property type="project" value="InterPro"/>
</dbReference>
<protein>
    <submittedName>
        <fullName evidence="3">MGMT family protein</fullName>
    </submittedName>
</protein>
<dbReference type="PANTHER" id="PTHR42942:SF1">
    <property type="entry name" value="ALKYLTRANSFERASE-LIKE PROTEIN 1"/>
    <property type="match status" value="1"/>
</dbReference>
<reference evidence="3" key="1">
    <citation type="submission" date="2021-03" db="EMBL/GenBank/DDBJ databases">
        <title>novel species isolated from a fishpond in China.</title>
        <authorList>
            <person name="Lu H."/>
            <person name="Cai Z."/>
        </authorList>
    </citation>
    <scope>NUCLEOTIDE SEQUENCE</scope>
    <source>
        <strain evidence="3">JCM 30855</strain>
    </source>
</reference>
<dbReference type="Gene3D" id="1.10.10.10">
    <property type="entry name" value="Winged helix-like DNA-binding domain superfamily/Winged helix DNA-binding domain"/>
    <property type="match status" value="1"/>
</dbReference>
<dbReference type="Proteomes" id="UP000664654">
    <property type="component" value="Unassembled WGS sequence"/>
</dbReference>
<organism evidence="3 4">
    <name type="scientific">Bowmanella dokdonensis</name>
    <dbReference type="NCBI Taxonomy" id="751969"/>
    <lineage>
        <taxon>Bacteria</taxon>
        <taxon>Pseudomonadati</taxon>
        <taxon>Pseudomonadota</taxon>
        <taxon>Gammaproteobacteria</taxon>
        <taxon>Alteromonadales</taxon>
        <taxon>Alteromonadaceae</taxon>
        <taxon>Bowmanella</taxon>
    </lineage>
</organism>
<dbReference type="InterPro" id="IPR014048">
    <property type="entry name" value="MethylDNA_cys_MeTrfase_DNA-bd"/>
</dbReference>
<dbReference type="SUPFAM" id="SSF46767">
    <property type="entry name" value="Methylated DNA-protein cysteine methyltransferase, C-terminal domain"/>
    <property type="match status" value="1"/>
</dbReference>
<dbReference type="PANTHER" id="PTHR42942">
    <property type="entry name" value="6-O-METHYLGUANINE DNA METHYLTRANSFERASE"/>
    <property type="match status" value="1"/>
</dbReference>
<dbReference type="CDD" id="cd06445">
    <property type="entry name" value="ATase"/>
    <property type="match status" value="1"/>
</dbReference>
<name>A0A939IRN6_9ALTE</name>
<gene>
    <name evidence="3" type="ORF">J0A66_11450</name>
</gene>
<dbReference type="Pfam" id="PF01035">
    <property type="entry name" value="DNA_binding_1"/>
    <property type="match status" value="1"/>
</dbReference>
<dbReference type="InterPro" id="IPR036217">
    <property type="entry name" value="MethylDNA_cys_MeTrfase_DNAb"/>
</dbReference>
<proteinExistence type="predicted"/>
<dbReference type="GO" id="GO:0006281">
    <property type="term" value="P:DNA repair"/>
    <property type="evidence" value="ECO:0007669"/>
    <property type="project" value="InterPro"/>
</dbReference>
<comment type="caution">
    <text evidence="3">The sequence shown here is derived from an EMBL/GenBank/DDBJ whole genome shotgun (WGS) entry which is preliminary data.</text>
</comment>
<dbReference type="InterPro" id="IPR036388">
    <property type="entry name" value="WH-like_DNA-bd_sf"/>
</dbReference>
<dbReference type="InterPro" id="IPR052520">
    <property type="entry name" value="ATL_DNA_repair"/>
</dbReference>
<sequence>MNSEHKYTRIWKTVQLVPPGKVASYGQIADLAGLPGRARLVGKALGYAPPGMQVPWYRILRSNGQIAFPPGSEAAEEQKGRLQEEGVAVLNNRVRLKAFQWTPDLAELLFRLEF</sequence>